<dbReference type="InterPro" id="IPR027417">
    <property type="entry name" value="P-loop_NTPase"/>
</dbReference>
<gene>
    <name evidence="1" type="ORF">GCM10023321_00180</name>
</gene>
<evidence type="ECO:0008006" key="3">
    <source>
        <dbReference type="Google" id="ProtNLM"/>
    </source>
</evidence>
<dbReference type="Gene3D" id="3.40.50.300">
    <property type="entry name" value="P-loop containing nucleotide triphosphate hydrolases"/>
    <property type="match status" value="1"/>
</dbReference>
<evidence type="ECO:0000313" key="2">
    <source>
        <dbReference type="Proteomes" id="UP001428817"/>
    </source>
</evidence>
<keyword evidence="2" id="KW-1185">Reference proteome</keyword>
<accession>A0ABP9PC61</accession>
<reference evidence="2" key="1">
    <citation type="journal article" date="2019" name="Int. J. Syst. Evol. Microbiol.">
        <title>The Global Catalogue of Microorganisms (GCM) 10K type strain sequencing project: providing services to taxonomists for standard genome sequencing and annotation.</title>
        <authorList>
            <consortium name="The Broad Institute Genomics Platform"/>
            <consortium name="The Broad Institute Genome Sequencing Center for Infectious Disease"/>
            <person name="Wu L."/>
            <person name="Ma J."/>
        </authorList>
    </citation>
    <scope>NUCLEOTIDE SEQUENCE [LARGE SCALE GENOMIC DNA]</scope>
    <source>
        <strain evidence="2">JCM 18303</strain>
    </source>
</reference>
<protein>
    <recommendedName>
        <fullName evidence="3">Uridine kinase</fullName>
    </recommendedName>
</protein>
<name>A0ABP9PC61_9PSEU</name>
<organism evidence="1 2">
    <name type="scientific">Pseudonocardia eucalypti</name>
    <dbReference type="NCBI Taxonomy" id="648755"/>
    <lineage>
        <taxon>Bacteria</taxon>
        <taxon>Bacillati</taxon>
        <taxon>Actinomycetota</taxon>
        <taxon>Actinomycetes</taxon>
        <taxon>Pseudonocardiales</taxon>
        <taxon>Pseudonocardiaceae</taxon>
        <taxon>Pseudonocardia</taxon>
    </lineage>
</organism>
<comment type="caution">
    <text evidence="1">The sequence shown here is derived from an EMBL/GenBank/DDBJ whole genome shotgun (WGS) entry which is preliminary data.</text>
</comment>
<evidence type="ECO:0000313" key="1">
    <source>
        <dbReference type="EMBL" id="GAA5144247.1"/>
    </source>
</evidence>
<sequence>MRVRPTRWEVLVDELAGRIVRDFPDRSCRVLLDGPPPARPGSLAESLAVELRRRGRPALAVAAGDFLRPASVRLEFGRRDPDEFLDRWLDEGALRREVLAGNGQVLPRLWDVATDRAYRDERVSLGDGGVVLVSGALLLGRGLPAELTVHLRMSAAALARRLPAEEHWTLPAYIRYAGERRAEGADVTILTDHPDSPALLESP</sequence>
<dbReference type="RefSeq" id="WP_185058343.1">
    <property type="nucleotide sequence ID" value="NZ_BAABJP010000001.1"/>
</dbReference>
<proteinExistence type="predicted"/>
<dbReference type="Proteomes" id="UP001428817">
    <property type="component" value="Unassembled WGS sequence"/>
</dbReference>
<dbReference type="EMBL" id="BAABJP010000001">
    <property type="protein sequence ID" value="GAA5144247.1"/>
    <property type="molecule type" value="Genomic_DNA"/>
</dbReference>